<dbReference type="RefSeq" id="WP_167184775.1">
    <property type="nucleotide sequence ID" value="NZ_JAAONZ010000004.1"/>
</dbReference>
<feature type="transmembrane region" description="Helical" evidence="1">
    <location>
        <begin position="582"/>
        <end position="605"/>
    </location>
</feature>
<feature type="transmembrane region" description="Helical" evidence="1">
    <location>
        <begin position="108"/>
        <end position="125"/>
    </location>
</feature>
<keyword evidence="1" id="KW-1133">Transmembrane helix</keyword>
<dbReference type="SUPFAM" id="SSF54001">
    <property type="entry name" value="Cysteine proteinases"/>
    <property type="match status" value="1"/>
</dbReference>
<name>A0A9E5JW12_9GAMM</name>
<dbReference type="SMART" id="SM00460">
    <property type="entry name" value="TGc"/>
    <property type="match status" value="1"/>
</dbReference>
<dbReference type="Pfam" id="PF11992">
    <property type="entry name" value="TgpA_N"/>
    <property type="match status" value="1"/>
</dbReference>
<dbReference type="InterPro" id="IPR038765">
    <property type="entry name" value="Papain-like_cys_pep_sf"/>
</dbReference>
<dbReference type="Pfam" id="PF01841">
    <property type="entry name" value="Transglut_core"/>
    <property type="match status" value="1"/>
</dbReference>
<dbReference type="InterPro" id="IPR021878">
    <property type="entry name" value="TgpA_N"/>
</dbReference>
<dbReference type="InterPro" id="IPR002931">
    <property type="entry name" value="Transglutaminase-like"/>
</dbReference>
<evidence type="ECO:0000313" key="4">
    <source>
        <dbReference type="Proteomes" id="UP000787472"/>
    </source>
</evidence>
<dbReference type="InterPro" id="IPR052901">
    <property type="entry name" value="Bact_TGase-like"/>
</dbReference>
<keyword evidence="4" id="KW-1185">Reference proteome</keyword>
<accession>A0A9E5JW12</accession>
<dbReference type="PANTHER" id="PTHR42736">
    <property type="entry name" value="PROTEIN-GLUTAMINE GAMMA-GLUTAMYLTRANSFERASE"/>
    <property type="match status" value="1"/>
</dbReference>
<feature type="transmembrane region" description="Helical" evidence="1">
    <location>
        <begin position="131"/>
        <end position="147"/>
    </location>
</feature>
<keyword evidence="1" id="KW-0812">Transmembrane</keyword>
<comment type="caution">
    <text evidence="3">The sequence shown here is derived from an EMBL/GenBank/DDBJ whole genome shotgun (WGS) entry which is preliminary data.</text>
</comment>
<feature type="transmembrane region" description="Helical" evidence="1">
    <location>
        <begin position="168"/>
        <end position="190"/>
    </location>
</feature>
<evidence type="ECO:0000259" key="2">
    <source>
        <dbReference type="SMART" id="SM00460"/>
    </source>
</evidence>
<reference evidence="3" key="1">
    <citation type="submission" date="2020-03" db="EMBL/GenBank/DDBJ databases">
        <authorList>
            <person name="Guo F."/>
        </authorList>
    </citation>
    <scope>NUCLEOTIDE SEQUENCE</scope>
    <source>
        <strain evidence="3">JCM 30134</strain>
    </source>
</reference>
<sequence length="782" mass="87938">MTAVERFLLPRNSLLWLIMAQGLAIAPLLLELPVWLTAVWAMVLWWRLQEFRGHWPMPGGWVKALLVIVCVAGLLLSFGGLLGLEPMVALLVSALLLKQLEMQRRKDALVLVYLTFFLIGVQFLFSQDLLASVYGVVCVWCAISALLSMNQPTGHQRPWRSFRLAGRLVLHTVPLMILLFLIMPRIGSLWSVPNPSKSAKTGVSDSMSPGDFSSLSRSGGVAFRVSFEGEVPPQDQLYWRGLVFSDFDGRSWRQAQPFDYQAKPYDRKAKSYDRREVAGYGSMVDWQDSYQQPWRDLVEGRGQPVNYSIIMEASHQPWLYSLMLPETFEDSRQFGFARDFRLVRSEPVHQRLQYQVSSRLDYTLEADPLPPWRLRRELQLPKGFNPRTRETAEQWHRESGSDLAYIDRVLGHYRDYFFYTLEPPALGQNTVDEFLWQTQQGFCEHFASSFVVLMRAAGIPARVVAGYQGGEYNPLDNYVVVHQYDAHAWSEVWLPGRGWVRIDPTAAVAPERVQQSLGNLQAGLVEGVMTLGRYRQIPVIARLRMQWDAANYRWHKAVIGFDRSAQGDLLDNLLGGVSPLKMVLVVIVGGGVLVALMTLHLWWLTRPERKSPALRYYTQFEQLLGRRGWVRKDGETAGDFCSRILAGTVDTTVGVSTAVLSTTALSAARLPTTRLSTTRLSTTTLPTARLSTTTLPTARLSTTTLPTARLEASPKLSGVAGEALGDSADSAHIPAGQHKLASAVTQFTRMFEGHLYGGETVVPAQWDEALRQVKQALKQTER</sequence>
<feature type="transmembrane region" description="Helical" evidence="1">
    <location>
        <begin position="14"/>
        <end position="46"/>
    </location>
</feature>
<keyword evidence="1" id="KW-0472">Membrane</keyword>
<dbReference type="EMBL" id="JAAONZ010000004">
    <property type="protein sequence ID" value="NHO65606.1"/>
    <property type="molecule type" value="Genomic_DNA"/>
</dbReference>
<organism evidence="3 4">
    <name type="scientific">Pseudomaricurvus hydrocarbonicus</name>
    <dbReference type="NCBI Taxonomy" id="1470433"/>
    <lineage>
        <taxon>Bacteria</taxon>
        <taxon>Pseudomonadati</taxon>
        <taxon>Pseudomonadota</taxon>
        <taxon>Gammaproteobacteria</taxon>
        <taxon>Cellvibrionales</taxon>
        <taxon>Cellvibrionaceae</taxon>
        <taxon>Pseudomaricurvus</taxon>
    </lineage>
</organism>
<dbReference type="AlphaFoldDB" id="A0A9E5JW12"/>
<proteinExistence type="predicted"/>
<feature type="domain" description="Transglutaminase-like" evidence="2">
    <location>
        <begin position="435"/>
        <end position="506"/>
    </location>
</feature>
<feature type="transmembrane region" description="Helical" evidence="1">
    <location>
        <begin position="66"/>
        <end position="96"/>
    </location>
</feature>
<gene>
    <name evidence="3" type="ORF">G8770_08645</name>
</gene>
<dbReference type="Gene3D" id="3.10.620.30">
    <property type="match status" value="1"/>
</dbReference>
<dbReference type="PANTHER" id="PTHR42736:SF1">
    <property type="entry name" value="PROTEIN-GLUTAMINE GAMMA-GLUTAMYLTRANSFERASE"/>
    <property type="match status" value="1"/>
</dbReference>
<dbReference type="Proteomes" id="UP000787472">
    <property type="component" value="Unassembled WGS sequence"/>
</dbReference>
<evidence type="ECO:0000313" key="3">
    <source>
        <dbReference type="EMBL" id="NHO65606.1"/>
    </source>
</evidence>
<evidence type="ECO:0000256" key="1">
    <source>
        <dbReference type="SAM" id="Phobius"/>
    </source>
</evidence>
<protein>
    <submittedName>
        <fullName evidence="3">DUF3488 domain-containing transglutaminase family protein</fullName>
    </submittedName>
</protein>